<dbReference type="PROSITE" id="PS51455">
    <property type="entry name" value="PIPK"/>
    <property type="match status" value="1"/>
</dbReference>
<evidence type="ECO:0000256" key="11">
    <source>
        <dbReference type="SAM" id="MobiDB-lite"/>
    </source>
</evidence>
<dbReference type="GO" id="GO:0010008">
    <property type="term" value="C:endosome membrane"/>
    <property type="evidence" value="ECO:0007669"/>
    <property type="project" value="TreeGrafter"/>
</dbReference>
<feature type="region of interest" description="Disordered" evidence="11">
    <location>
        <begin position="1944"/>
        <end position="2022"/>
    </location>
</feature>
<evidence type="ECO:0000259" key="12">
    <source>
        <dbReference type="PROSITE" id="PS50178"/>
    </source>
</evidence>
<feature type="region of interest" description="Disordered" evidence="11">
    <location>
        <begin position="1595"/>
        <end position="1688"/>
    </location>
</feature>
<dbReference type="PROSITE" id="PS50178">
    <property type="entry name" value="ZF_FYVE"/>
    <property type="match status" value="1"/>
</dbReference>
<dbReference type="InterPro" id="IPR011011">
    <property type="entry name" value="Znf_FYVE_PHD"/>
</dbReference>
<feature type="compositionally biased region" description="Polar residues" evidence="11">
    <location>
        <begin position="444"/>
        <end position="454"/>
    </location>
</feature>
<dbReference type="Gene3D" id="3.30.40.10">
    <property type="entry name" value="Zinc/RING finger domain, C3HC4 (zinc finger)"/>
    <property type="match status" value="1"/>
</dbReference>
<keyword evidence="6 10" id="KW-0418">Kinase</keyword>
<evidence type="ECO:0000259" key="13">
    <source>
        <dbReference type="PROSITE" id="PS51455"/>
    </source>
</evidence>
<feature type="region of interest" description="Disordered" evidence="11">
    <location>
        <begin position="427"/>
        <end position="454"/>
    </location>
</feature>
<feature type="region of interest" description="Disordered" evidence="11">
    <location>
        <begin position="1"/>
        <end position="21"/>
    </location>
</feature>
<keyword evidence="15" id="KW-1185">Reference proteome</keyword>
<dbReference type="Gene3D" id="3.30.810.10">
    <property type="entry name" value="2-Layer Sandwich"/>
    <property type="match status" value="1"/>
</dbReference>
<feature type="compositionally biased region" description="Basic and acidic residues" evidence="11">
    <location>
        <begin position="997"/>
        <end position="1033"/>
    </location>
</feature>
<dbReference type="InterPro" id="IPR000306">
    <property type="entry name" value="Znf_FYVE"/>
</dbReference>
<dbReference type="EMBL" id="SSOP01000013">
    <property type="protein sequence ID" value="KAB5595039.1"/>
    <property type="molecule type" value="Genomic_DNA"/>
</dbReference>
<dbReference type="InterPro" id="IPR027483">
    <property type="entry name" value="PInositol-4-P-4/5-kinase_C_sf"/>
</dbReference>
<dbReference type="SMART" id="SM00330">
    <property type="entry name" value="PIPKc"/>
    <property type="match status" value="1"/>
</dbReference>
<dbReference type="InterPro" id="IPR027409">
    <property type="entry name" value="GroEL-like_apical_dom_sf"/>
</dbReference>
<feature type="region of interest" description="Disordered" evidence="11">
    <location>
        <begin position="1720"/>
        <end position="1916"/>
    </location>
</feature>
<dbReference type="FunFam" id="3.30.810.10:FF:000001">
    <property type="entry name" value="1-phosphatidylinositol 3-phosphate 5-kinase FAB1"/>
    <property type="match status" value="1"/>
</dbReference>
<name>A0A5N5QTT1_9AGAM</name>
<evidence type="ECO:0000256" key="8">
    <source>
        <dbReference type="ARBA" id="ARBA00022840"/>
    </source>
</evidence>
<dbReference type="PANTHER" id="PTHR45748">
    <property type="entry name" value="1-PHOSPHATIDYLINOSITOL 3-PHOSPHATE 5-KINASE-RELATED"/>
    <property type="match status" value="1"/>
</dbReference>
<dbReference type="InterPro" id="IPR002423">
    <property type="entry name" value="Cpn60/GroEL/TCP-1"/>
</dbReference>
<dbReference type="Gene3D" id="3.50.7.10">
    <property type="entry name" value="GroEL"/>
    <property type="match status" value="1"/>
</dbReference>
<evidence type="ECO:0000256" key="2">
    <source>
        <dbReference type="ARBA" id="ARBA00022679"/>
    </source>
</evidence>
<dbReference type="InterPro" id="IPR002498">
    <property type="entry name" value="PInositol-4-P-4/5-kinase_core"/>
</dbReference>
<evidence type="ECO:0000256" key="6">
    <source>
        <dbReference type="ARBA" id="ARBA00022777"/>
    </source>
</evidence>
<dbReference type="CDD" id="cd15725">
    <property type="entry name" value="FYVE_PIKfyve_Fab1"/>
    <property type="match status" value="1"/>
</dbReference>
<feature type="region of interest" description="Disordered" evidence="11">
    <location>
        <begin position="1531"/>
        <end position="1568"/>
    </location>
</feature>
<dbReference type="Proteomes" id="UP000383932">
    <property type="component" value="Unassembled WGS sequence"/>
</dbReference>
<keyword evidence="3" id="KW-0479">Metal-binding</keyword>
<evidence type="ECO:0000256" key="7">
    <source>
        <dbReference type="ARBA" id="ARBA00022833"/>
    </source>
</evidence>
<feature type="region of interest" description="Disordered" evidence="11">
    <location>
        <begin position="997"/>
        <end position="1059"/>
    </location>
</feature>
<feature type="region of interest" description="Disordered" evidence="11">
    <location>
        <begin position="38"/>
        <end position="107"/>
    </location>
</feature>
<dbReference type="Pfam" id="PF00118">
    <property type="entry name" value="Cpn60_TCP1"/>
    <property type="match status" value="1"/>
</dbReference>
<dbReference type="Pfam" id="PF01504">
    <property type="entry name" value="PIP5K"/>
    <property type="match status" value="2"/>
</dbReference>
<dbReference type="InterPro" id="IPR027484">
    <property type="entry name" value="PInositol-4-P-5-kinase_N"/>
</dbReference>
<dbReference type="GO" id="GO:0000285">
    <property type="term" value="F:1-phosphatidylinositol-3-phosphate 5-kinase activity"/>
    <property type="evidence" value="ECO:0007669"/>
    <property type="project" value="UniProtKB-EC"/>
</dbReference>
<feature type="compositionally biased region" description="Low complexity" evidence="11">
    <location>
        <begin position="1844"/>
        <end position="1855"/>
    </location>
</feature>
<feature type="compositionally biased region" description="Basic residues" evidence="11">
    <location>
        <begin position="1732"/>
        <end position="1749"/>
    </location>
</feature>
<dbReference type="InterPro" id="IPR044769">
    <property type="entry name" value="PIKfyve_PIPKc"/>
</dbReference>
<keyword evidence="7" id="KW-0862">Zinc</keyword>
<dbReference type="FunFam" id="3.30.40.10:FF:000283">
    <property type="entry name" value="1-phosphatidylinositol-3-phosphate 5-kinase (Fab1)"/>
    <property type="match status" value="1"/>
</dbReference>
<dbReference type="OrthoDB" id="158357at2759"/>
<dbReference type="GO" id="GO:0000329">
    <property type="term" value="C:fungal-type vacuole membrane"/>
    <property type="evidence" value="ECO:0007669"/>
    <property type="project" value="TreeGrafter"/>
</dbReference>
<gene>
    <name evidence="14" type="ORF">CTheo_1500</name>
</gene>
<dbReference type="SUPFAM" id="SSF52029">
    <property type="entry name" value="GroEL apical domain-like"/>
    <property type="match status" value="1"/>
</dbReference>
<dbReference type="SUPFAM" id="SSF57903">
    <property type="entry name" value="FYVE/PHD zinc finger"/>
    <property type="match status" value="1"/>
</dbReference>
<dbReference type="FunFam" id="3.50.7.10:FF:000007">
    <property type="entry name" value="1-phosphatidylinositol 3-phosphate 5-kinase isoform X1"/>
    <property type="match status" value="1"/>
</dbReference>
<feature type="compositionally biased region" description="Polar residues" evidence="11">
    <location>
        <begin position="1869"/>
        <end position="1879"/>
    </location>
</feature>
<keyword evidence="8 10" id="KW-0067">ATP-binding</keyword>
<keyword evidence="4 10" id="KW-0547">Nucleotide-binding</keyword>
<dbReference type="InterPro" id="IPR013083">
    <property type="entry name" value="Znf_RING/FYVE/PHD"/>
</dbReference>
<keyword evidence="5 9" id="KW-0863">Zinc-finger</keyword>
<feature type="compositionally biased region" description="Polar residues" evidence="11">
    <location>
        <begin position="1820"/>
        <end position="1830"/>
    </location>
</feature>
<feature type="compositionally biased region" description="Basic and acidic residues" evidence="11">
    <location>
        <begin position="1999"/>
        <end position="2022"/>
    </location>
</feature>
<feature type="compositionally biased region" description="Acidic residues" evidence="11">
    <location>
        <begin position="1944"/>
        <end position="1965"/>
    </location>
</feature>
<feature type="compositionally biased region" description="Low complexity" evidence="11">
    <location>
        <begin position="427"/>
        <end position="443"/>
    </location>
</feature>
<accession>A0A5N5QTT1</accession>
<protein>
    <recommendedName>
        <fullName evidence="1">1-phosphatidylinositol-3-phosphate 5-kinase</fullName>
        <ecNumber evidence="1">2.7.1.150</ecNumber>
    </recommendedName>
</protein>
<proteinExistence type="predicted"/>
<organism evidence="14 15">
    <name type="scientific">Ceratobasidium theobromae</name>
    <dbReference type="NCBI Taxonomy" id="1582974"/>
    <lineage>
        <taxon>Eukaryota</taxon>
        <taxon>Fungi</taxon>
        <taxon>Dikarya</taxon>
        <taxon>Basidiomycota</taxon>
        <taxon>Agaricomycotina</taxon>
        <taxon>Agaricomycetes</taxon>
        <taxon>Cantharellales</taxon>
        <taxon>Ceratobasidiaceae</taxon>
        <taxon>Ceratobasidium</taxon>
    </lineage>
</organism>
<evidence type="ECO:0000313" key="15">
    <source>
        <dbReference type="Proteomes" id="UP000383932"/>
    </source>
</evidence>
<dbReference type="GO" id="GO:0046854">
    <property type="term" value="P:phosphatidylinositol phosphate biosynthetic process"/>
    <property type="evidence" value="ECO:0007669"/>
    <property type="project" value="TreeGrafter"/>
</dbReference>
<dbReference type="SMART" id="SM00064">
    <property type="entry name" value="FYVE"/>
    <property type="match status" value="1"/>
</dbReference>
<evidence type="ECO:0000256" key="10">
    <source>
        <dbReference type="PROSITE-ProRule" id="PRU00781"/>
    </source>
</evidence>
<dbReference type="Gene3D" id="3.30.800.10">
    <property type="entry name" value="Phosphatidylinositol Phosphate Kinase II Beta"/>
    <property type="match status" value="1"/>
</dbReference>
<reference evidence="14 15" key="1">
    <citation type="journal article" date="2019" name="Fungal Biol. Biotechnol.">
        <title>Draft genome sequence of fastidious pathogen Ceratobasidium theobromae, which causes vascular-streak dieback in Theobroma cacao.</title>
        <authorList>
            <person name="Ali S.S."/>
            <person name="Asman A."/>
            <person name="Shao J."/>
            <person name="Firmansyah A.P."/>
            <person name="Susilo A.W."/>
            <person name="Rosmana A."/>
            <person name="McMahon P."/>
            <person name="Junaid M."/>
            <person name="Guest D."/>
            <person name="Kheng T.Y."/>
            <person name="Meinhardt L.W."/>
            <person name="Bailey B.A."/>
        </authorList>
    </citation>
    <scope>NUCLEOTIDE SEQUENCE [LARGE SCALE GENOMIC DNA]</scope>
    <source>
        <strain evidence="14 15">CT2</strain>
    </source>
</reference>
<feature type="region of interest" description="Disordered" evidence="11">
    <location>
        <begin position="320"/>
        <end position="373"/>
    </location>
</feature>
<dbReference type="EC" id="2.7.1.150" evidence="1"/>
<dbReference type="Pfam" id="PF01363">
    <property type="entry name" value="FYVE"/>
    <property type="match status" value="1"/>
</dbReference>
<dbReference type="InterPro" id="IPR017455">
    <property type="entry name" value="Znf_FYVE-rel"/>
</dbReference>
<feature type="compositionally biased region" description="Basic and acidic residues" evidence="11">
    <location>
        <begin position="1612"/>
        <end position="1627"/>
    </location>
</feature>
<feature type="compositionally biased region" description="Basic and acidic residues" evidence="11">
    <location>
        <begin position="1722"/>
        <end position="1731"/>
    </location>
</feature>
<feature type="compositionally biased region" description="Low complexity" evidence="11">
    <location>
        <begin position="1034"/>
        <end position="1043"/>
    </location>
</feature>
<evidence type="ECO:0000256" key="1">
    <source>
        <dbReference type="ARBA" id="ARBA00012009"/>
    </source>
</evidence>
<comment type="caution">
    <text evidence="14">The sequence shown here is derived from an EMBL/GenBank/DDBJ whole genome shotgun (WGS) entry which is preliminary data.</text>
</comment>
<feature type="domain" description="FYVE-type" evidence="12">
    <location>
        <begin position="191"/>
        <end position="251"/>
    </location>
</feature>
<feature type="compositionally biased region" description="Low complexity" evidence="11">
    <location>
        <begin position="39"/>
        <end position="60"/>
    </location>
</feature>
<evidence type="ECO:0000256" key="9">
    <source>
        <dbReference type="PROSITE-ProRule" id="PRU00091"/>
    </source>
</evidence>
<dbReference type="GO" id="GO:0005524">
    <property type="term" value="F:ATP binding"/>
    <property type="evidence" value="ECO:0007669"/>
    <property type="project" value="UniProtKB-UniRule"/>
</dbReference>
<feature type="compositionally biased region" description="Basic residues" evidence="11">
    <location>
        <begin position="1675"/>
        <end position="1685"/>
    </location>
</feature>
<evidence type="ECO:0000256" key="3">
    <source>
        <dbReference type="ARBA" id="ARBA00022723"/>
    </source>
</evidence>
<feature type="compositionally biased region" description="Polar residues" evidence="11">
    <location>
        <begin position="1"/>
        <end position="11"/>
    </location>
</feature>
<sequence length="2485" mass="274302">MESPVTLTTHNPFGDDDPAAQGGYALVTSLLSKVKNTFANGPSATATSSSAPTNAAPSTSDIGTKSVAKPTTKPLSKPALIASVPPPVRAPSLKPATKSLKPGGSNPAPPLVSFAPIAVEQPRYIAEGAYASPQAYEGGEGAYGTSIPGFAIPDDARSVRTTASTRRGVSVSKVIRRLRGEGLSRDYWMDDEHCKECYDCKSVFTTWRRKHHCRVCGQIFCSRCAANIISSSRFGQEGMIRVCNLCLQVLEDEGLDDDDDKRSVASAATSAIYHPGHHHQHSLSFSQSYQPQSPFSAITGRQSDEPFSLFSLGDITLRRRLRSGTRDSDDSRPQTPTDNLFSPGPAPVPTPAPFRRAPNEDELETEGAGIEEKELEMYLERPGRSDGAGEGKGGKDFVFPGPKPDALTPGALQLETGATTLDHVATVTPNPTITTPNLSTPNPAATTDMSTPNTESSIVFPASASSPETPGGLVPPPGLGMRRDSASAFGRERPRLSSGEYIRLNSAGNRLDSFHGSQTPYLRSRVPSRLGEFSPISAEGEAGWRTRRESSAYAAELNAVSMFHLRIMIRQLLARAQIGQPRDGLTGAAEVNDGTDEKSAKLSVVEKNVKSEWEDTLLRLSLKLASRLNVASSPNGANADMDVRHFVKIKKIPGGRPKDSEYIDGAVISSNLAHKKMKRHLHNPRIMILAFSMEWQRRENEYLTLDSILAQEREYLRGLVARITAQRPHLVLVERTVSRLALEYLMAANVAVARAVQPRSTKFVARMTGAEVVPDIPALHRGPRLGECSRFRVQTFDHHLIPGRRKTFMRFEGCDPHRSGCTIILRGADLDTLKKLKEVMRFIAFIVRNLKMESFLWKDCVVTMPGVTGDAVPTPSLGLGGAGAAAITGANALIRPRAKSFPGLGVRIVPSDTGLDAGHPPARWVSPVLPEPSPVFEDDDPFVAGNDEEDEPTALTRQIEASLRPYLTTFISASATLRFLPPWPVRKMKEADDQLRTLRRERDEQVREQESGRDKEGEETSEGKSMEESEASKESIPSLVVVSPEEEASEPKLQSSKSMTSVRSALSAFSAPSSAPLSPSPRMATFAPLAIISGPPISPPEVRAPSELDLEARLADAQDRHEEMRRVWEWYLRRNKDDFAVEKYQQIAMRTFIIPISNASTSITGSSTTSLLENSQRPCFRPQLVYKSYYGTGDQSLAQFIEDACSTPPNAVCESKTCNVLRIAHTRVFVHNESQVLISTEPWTGRIGAHKFAAPHYDMITTWSLCRICMQNTPLIPLSEEAGRYSFVKFLELYFYPADVLLMHGAGCSHNIYQHHVRYFHFRGMTVRFQTEKITLYEMCFPPTRIRVRPQAQLEFKNMDYTQMLERNAAYWDSVLSRIQVATDAASQLTQTHPEQAQLISTLATEMRERAITQRAQIEQLIYRAYIDSPVTDTLQLGRVRPIWQSIITQFDDEFGRLEKLYLPSGYYAGTEKDFRRSVAQNKIAKYVPGIEIMGSMFNTMDRKVISRFVDPEKHQTGSRQDTGQFISSASEYESNIDSSAEPPISETDARPHSVDLPSHGEVLGSELTKPPASASILADNQLLLDGDLANTKQQEELEGGGSDSTISAPRTRPDISLDVKRLENQGKHSRSGPASAKADQPILGNSQADSPVQEERQEVATGKMPLPSEEYPHRISRLPRRSRPHPTVSDLVKQFQAVLPEDFATGAVGYGPLARRSLLSDSEHEAESQPRRFRSRTKGSAHKSKLHPKSQNTLGSDFERSYAANVAPRQDRDGAGDTGLSRIPAPVQSTTPSAVEAMQSGRSSPIHSTLLALKRPGFSRTTTGSTIRHTNPAALDLPQAARKSSVSSKSIKGKAPSRNPPRDRSIARTASTTGSIRQGTRRMIPGTGTGSKVATQVRQFERISRESEKASRRNAIIRGRRARPVAQAKAKVEIFNNWKDALRDDESDSSDSSSEADDEDDGEEETGKLRVDTLDPILSVSDMASQSVSLEAPAPNADLKEKPMPEASEAEKCEGQPEPKPEIAPERLVVYTPESSLPPSPFIRPIREHQLAPSNYSENEMSPGDRLSFLYRVSSAAMSRMQSREHIAMNLAYPVAPTDHVFAESYITVREDEPTSIIALTLSAHDYKVNMAKALSSKQNKSSEKPEAFMPDDISVGDAPSTWGIISHDDLPDPADVLKHPQTVSHQTYSYQSGDVTVTCKVLYAEQFQALRRSCDCDQTMIESLARCVKWDASGGKSGSAFLKTRDERFIAKELSRQEANYMGTFAPMYFEYISSALSEGRPSLLAKLFGFYQISLKNPMAGKSVKMNLLVMENLLYNRKFSHVYDLKGLTRNRMVQRTGRENEVLLDENLVQASHTEPYYLREHAKRILRGAIRSDTEFLAGAKVMDYSMVVGVDKVKNELVVGIVDFVRSYTWDKKIENLMKETVLGGANKGEGPTIVTPSLYKERFRTAMEQYFPLVPDRWMKIQDSPDTLESDKPPQRL</sequence>
<feature type="region of interest" description="Disordered" evidence="11">
    <location>
        <begin position="277"/>
        <end position="301"/>
    </location>
</feature>
<evidence type="ECO:0000313" key="14">
    <source>
        <dbReference type="EMBL" id="KAB5595039.1"/>
    </source>
</evidence>
<dbReference type="PANTHER" id="PTHR45748:SF7">
    <property type="entry name" value="1-PHOSPHATIDYLINOSITOL 3-PHOSPHATE 5-KINASE-RELATED"/>
    <property type="match status" value="1"/>
</dbReference>
<evidence type="ECO:0000256" key="4">
    <source>
        <dbReference type="ARBA" id="ARBA00022741"/>
    </source>
</evidence>
<evidence type="ECO:0000256" key="5">
    <source>
        <dbReference type="ARBA" id="ARBA00022771"/>
    </source>
</evidence>
<feature type="compositionally biased region" description="Low complexity" evidence="11">
    <location>
        <begin position="282"/>
        <end position="296"/>
    </location>
</feature>
<dbReference type="GO" id="GO:0008270">
    <property type="term" value="F:zinc ion binding"/>
    <property type="evidence" value="ECO:0007669"/>
    <property type="project" value="UniProtKB-KW"/>
</dbReference>
<feature type="compositionally biased region" description="Basic and acidic residues" evidence="11">
    <location>
        <begin position="1900"/>
        <end position="1912"/>
    </location>
</feature>
<dbReference type="SUPFAM" id="SSF56104">
    <property type="entry name" value="SAICAR synthase-like"/>
    <property type="match status" value="1"/>
</dbReference>
<dbReference type="CDD" id="cd17300">
    <property type="entry name" value="PIPKc_PIKfyve"/>
    <property type="match status" value="1"/>
</dbReference>
<keyword evidence="2 10" id="KW-0808">Transferase</keyword>
<feature type="domain" description="PIPK" evidence="13">
    <location>
        <begin position="2135"/>
        <end position="2459"/>
    </location>
</feature>